<dbReference type="SUPFAM" id="SSF81336">
    <property type="entry name" value="F1F0 ATP synthase subunit A"/>
    <property type="match status" value="1"/>
</dbReference>
<comment type="function">
    <text evidence="11">Key component of the proton channel; it plays a direct role in the translocation of protons across the membrane.</text>
</comment>
<protein>
    <recommendedName>
        <fullName evidence="11">ATP synthase subunit a</fullName>
    </recommendedName>
    <alternativeName>
        <fullName evidence="11">ATP synthase F0 sector subunit a</fullName>
    </alternativeName>
    <alternativeName>
        <fullName evidence="11">F-ATPase subunit 6</fullName>
    </alternativeName>
</protein>
<evidence type="ECO:0000256" key="2">
    <source>
        <dbReference type="ARBA" id="ARBA00006810"/>
    </source>
</evidence>
<dbReference type="GO" id="GO:0045259">
    <property type="term" value="C:proton-transporting ATP synthase complex"/>
    <property type="evidence" value="ECO:0007669"/>
    <property type="project" value="UniProtKB-KW"/>
</dbReference>
<evidence type="ECO:0000256" key="3">
    <source>
        <dbReference type="ARBA" id="ARBA00022448"/>
    </source>
</evidence>
<evidence type="ECO:0000256" key="11">
    <source>
        <dbReference type="HAMAP-Rule" id="MF_01393"/>
    </source>
</evidence>
<keyword evidence="5 11" id="KW-0812">Transmembrane</keyword>
<keyword evidence="9 11" id="KW-0472">Membrane</keyword>
<dbReference type="EMBL" id="MFQB01000055">
    <property type="protein sequence ID" value="OGH64607.1"/>
    <property type="molecule type" value="Genomic_DNA"/>
</dbReference>
<accession>A0A1F6LYY6</accession>
<dbReference type="STRING" id="1798680.A3J66_00725"/>
<dbReference type="InterPro" id="IPR000568">
    <property type="entry name" value="ATP_synth_F0_asu"/>
</dbReference>
<dbReference type="Pfam" id="PF00119">
    <property type="entry name" value="ATP-synt_A"/>
    <property type="match status" value="1"/>
</dbReference>
<name>A0A1F6LYY6_9BACT</name>
<dbReference type="Gene3D" id="1.20.120.220">
    <property type="entry name" value="ATP synthase, F0 complex, subunit A"/>
    <property type="match status" value="1"/>
</dbReference>
<organism evidence="12 13">
    <name type="scientific">Candidatus Magasanikbacteria bacterium RIFCSPHIGHO2_02_FULL_47_14</name>
    <dbReference type="NCBI Taxonomy" id="1798680"/>
    <lineage>
        <taxon>Bacteria</taxon>
        <taxon>Candidatus Magasanikiibacteriota</taxon>
    </lineage>
</organism>
<dbReference type="GO" id="GO:0042777">
    <property type="term" value="P:proton motive force-driven plasma membrane ATP synthesis"/>
    <property type="evidence" value="ECO:0007669"/>
    <property type="project" value="TreeGrafter"/>
</dbReference>
<evidence type="ECO:0000313" key="13">
    <source>
        <dbReference type="Proteomes" id="UP000176282"/>
    </source>
</evidence>
<keyword evidence="4 11" id="KW-0138">CF(0)</keyword>
<dbReference type="GO" id="GO:0046933">
    <property type="term" value="F:proton-transporting ATP synthase activity, rotational mechanism"/>
    <property type="evidence" value="ECO:0007669"/>
    <property type="project" value="UniProtKB-UniRule"/>
</dbReference>
<dbReference type="InterPro" id="IPR045082">
    <property type="entry name" value="ATP_syn_F0_a_bact/chloroplast"/>
</dbReference>
<dbReference type="Proteomes" id="UP000176282">
    <property type="component" value="Unassembled WGS sequence"/>
</dbReference>
<comment type="caution">
    <text evidence="12">The sequence shown here is derived from an EMBL/GenBank/DDBJ whole genome shotgun (WGS) entry which is preliminary data.</text>
</comment>
<dbReference type="PANTHER" id="PTHR42823:SF3">
    <property type="entry name" value="ATP SYNTHASE SUBUNIT A, CHLOROPLASTIC"/>
    <property type="match status" value="1"/>
</dbReference>
<dbReference type="HAMAP" id="MF_01393">
    <property type="entry name" value="ATP_synth_a_bact"/>
    <property type="match status" value="1"/>
</dbReference>
<dbReference type="AlphaFoldDB" id="A0A1F6LYY6"/>
<evidence type="ECO:0000256" key="9">
    <source>
        <dbReference type="ARBA" id="ARBA00023136"/>
    </source>
</evidence>
<evidence type="ECO:0000313" key="12">
    <source>
        <dbReference type="EMBL" id="OGH64607.1"/>
    </source>
</evidence>
<sequence>MAEIHIPTLAPDILFHIGSVPISNTVINAWIAILIFFVLGLMLRKRISLRPGKLQNKCEYILELLLPYFDQVTGDRKKTMRFLPMVGSVFFFILLSNWLGLLPGTGSITVGHSFLLRPANTDLNLTVAMALVSVIGSHLMAVASIGVFTHIGKFIQIKPLFTSILKGPMAFFTALIQFAVGLLEVVSEFAKVLSLSLRLFGNVFAGEVLLSVMSALVAAVVPAPFMLLELLVGLIQASVFAMLTLVYLTVASDEPHGAHEEHA</sequence>
<keyword evidence="11" id="KW-1003">Cell membrane</keyword>
<feature type="transmembrane region" description="Helical" evidence="11">
    <location>
        <begin position="123"/>
        <end position="148"/>
    </location>
</feature>
<feature type="transmembrane region" description="Helical" evidence="11">
    <location>
        <begin position="230"/>
        <end position="250"/>
    </location>
</feature>
<keyword evidence="3 11" id="KW-0813">Transport</keyword>
<dbReference type="GO" id="GO:0005886">
    <property type="term" value="C:plasma membrane"/>
    <property type="evidence" value="ECO:0007669"/>
    <property type="project" value="UniProtKB-SubCell"/>
</dbReference>
<gene>
    <name evidence="11" type="primary">atpB</name>
    <name evidence="12" type="ORF">A3J66_00725</name>
</gene>
<feature type="transmembrane region" description="Helical" evidence="11">
    <location>
        <begin position="25"/>
        <end position="43"/>
    </location>
</feature>
<evidence type="ECO:0000256" key="7">
    <source>
        <dbReference type="ARBA" id="ARBA00022989"/>
    </source>
</evidence>
<evidence type="ECO:0000256" key="5">
    <source>
        <dbReference type="ARBA" id="ARBA00022692"/>
    </source>
</evidence>
<evidence type="ECO:0000256" key="6">
    <source>
        <dbReference type="ARBA" id="ARBA00022781"/>
    </source>
</evidence>
<feature type="transmembrane region" description="Helical" evidence="11">
    <location>
        <begin position="203"/>
        <end position="223"/>
    </location>
</feature>
<comment type="similarity">
    <text evidence="2 11">Belongs to the ATPase A chain family.</text>
</comment>
<proteinExistence type="inferred from homology"/>
<evidence type="ECO:0000256" key="4">
    <source>
        <dbReference type="ARBA" id="ARBA00022547"/>
    </source>
</evidence>
<dbReference type="CDD" id="cd00310">
    <property type="entry name" value="ATP-synt_Fo_a_6"/>
    <property type="match status" value="1"/>
</dbReference>
<dbReference type="PROSITE" id="PS00449">
    <property type="entry name" value="ATPASE_A"/>
    <property type="match status" value="1"/>
</dbReference>
<dbReference type="PRINTS" id="PR00123">
    <property type="entry name" value="ATPASEA"/>
</dbReference>
<comment type="subcellular location">
    <subcellularLocation>
        <location evidence="11">Cell membrane</location>
        <topology evidence="11">Multi-pass membrane protein</topology>
    </subcellularLocation>
    <subcellularLocation>
        <location evidence="1">Membrane</location>
        <topology evidence="1">Multi-pass membrane protein</topology>
    </subcellularLocation>
</comment>
<dbReference type="InterPro" id="IPR023011">
    <property type="entry name" value="ATP_synth_F0_asu_AS"/>
</dbReference>
<dbReference type="PANTHER" id="PTHR42823">
    <property type="entry name" value="ATP SYNTHASE SUBUNIT A, CHLOROPLASTIC"/>
    <property type="match status" value="1"/>
</dbReference>
<keyword evidence="7 11" id="KW-1133">Transmembrane helix</keyword>
<feature type="transmembrane region" description="Helical" evidence="11">
    <location>
        <begin position="160"/>
        <end position="183"/>
    </location>
</feature>
<keyword evidence="8 11" id="KW-0406">Ion transport</keyword>
<keyword evidence="10 11" id="KW-0066">ATP synthesis</keyword>
<dbReference type="InterPro" id="IPR035908">
    <property type="entry name" value="F0_ATP_A_sf"/>
</dbReference>
<evidence type="ECO:0000256" key="10">
    <source>
        <dbReference type="ARBA" id="ARBA00023310"/>
    </source>
</evidence>
<reference evidence="12 13" key="1">
    <citation type="journal article" date="2016" name="Nat. Commun.">
        <title>Thousands of microbial genomes shed light on interconnected biogeochemical processes in an aquifer system.</title>
        <authorList>
            <person name="Anantharaman K."/>
            <person name="Brown C.T."/>
            <person name="Hug L.A."/>
            <person name="Sharon I."/>
            <person name="Castelle C.J."/>
            <person name="Probst A.J."/>
            <person name="Thomas B.C."/>
            <person name="Singh A."/>
            <person name="Wilkins M.J."/>
            <person name="Karaoz U."/>
            <person name="Brodie E.L."/>
            <person name="Williams K.H."/>
            <person name="Hubbard S.S."/>
            <person name="Banfield J.F."/>
        </authorList>
    </citation>
    <scope>NUCLEOTIDE SEQUENCE [LARGE SCALE GENOMIC DNA]</scope>
</reference>
<feature type="transmembrane region" description="Helical" evidence="11">
    <location>
        <begin position="82"/>
        <end position="103"/>
    </location>
</feature>
<evidence type="ECO:0000256" key="1">
    <source>
        <dbReference type="ARBA" id="ARBA00004141"/>
    </source>
</evidence>
<keyword evidence="6 11" id="KW-0375">Hydrogen ion transport</keyword>
<evidence type="ECO:0000256" key="8">
    <source>
        <dbReference type="ARBA" id="ARBA00023065"/>
    </source>
</evidence>